<dbReference type="EMBL" id="BMEC01000003">
    <property type="protein sequence ID" value="GGC29126.1"/>
    <property type="molecule type" value="Genomic_DNA"/>
</dbReference>
<name>A0ABQ1LX35_9BACT</name>
<organism evidence="1 2">
    <name type="scientific">Marivirga lumbricoides</name>
    <dbReference type="NCBI Taxonomy" id="1046115"/>
    <lineage>
        <taxon>Bacteria</taxon>
        <taxon>Pseudomonadati</taxon>
        <taxon>Bacteroidota</taxon>
        <taxon>Cytophagia</taxon>
        <taxon>Cytophagales</taxon>
        <taxon>Marivirgaceae</taxon>
        <taxon>Marivirga</taxon>
    </lineage>
</organism>
<comment type="caution">
    <text evidence="1">The sequence shown here is derived from an EMBL/GenBank/DDBJ whole genome shotgun (WGS) entry which is preliminary data.</text>
</comment>
<proteinExistence type="predicted"/>
<protein>
    <submittedName>
        <fullName evidence="1">Uncharacterized protein</fullName>
    </submittedName>
</protein>
<accession>A0ABQ1LX35</accession>
<keyword evidence="2" id="KW-1185">Reference proteome</keyword>
<reference evidence="2" key="1">
    <citation type="journal article" date="2019" name="Int. J. Syst. Evol. Microbiol.">
        <title>The Global Catalogue of Microorganisms (GCM) 10K type strain sequencing project: providing services to taxonomists for standard genome sequencing and annotation.</title>
        <authorList>
            <consortium name="The Broad Institute Genomics Platform"/>
            <consortium name="The Broad Institute Genome Sequencing Center for Infectious Disease"/>
            <person name="Wu L."/>
            <person name="Ma J."/>
        </authorList>
    </citation>
    <scope>NUCLEOTIDE SEQUENCE [LARGE SCALE GENOMIC DNA]</scope>
    <source>
        <strain evidence="2">CGMCC 1.10832</strain>
    </source>
</reference>
<dbReference type="RefSeq" id="WP_188461505.1">
    <property type="nucleotide sequence ID" value="NZ_BAABHU010000003.1"/>
</dbReference>
<evidence type="ECO:0000313" key="1">
    <source>
        <dbReference type="EMBL" id="GGC29126.1"/>
    </source>
</evidence>
<dbReference type="Proteomes" id="UP000636010">
    <property type="component" value="Unassembled WGS sequence"/>
</dbReference>
<sequence>MDKVELKKNFHTLIDSIENESLLQNFYDLIRSKADSKNGQTWGRLNRNEQEELLIAFEESENSQNLIDNETMKKKHSKWL</sequence>
<gene>
    <name evidence="1" type="ORF">GCM10011506_13170</name>
</gene>
<evidence type="ECO:0000313" key="2">
    <source>
        <dbReference type="Proteomes" id="UP000636010"/>
    </source>
</evidence>